<gene>
    <name evidence="1" type="ORF">KUCA_T00005757001</name>
</gene>
<reference evidence="1" key="2">
    <citation type="submission" date="2014-02" db="EMBL/GenBank/DDBJ databases">
        <title>Complete DNA sequence of /Kuraishia capsulata/ illustrates novel genomic features among budding yeasts (/Saccharomycotina/).</title>
        <authorList>
            <person name="Morales L."/>
            <person name="Noel B."/>
            <person name="Porcel B."/>
            <person name="Marcet-Houben M."/>
            <person name="Hullo M-F."/>
            <person name="Sacerdot C."/>
            <person name="Tekaia F."/>
            <person name="Leh-Louis V."/>
            <person name="Despons L."/>
            <person name="Khanna V."/>
            <person name="Aury J-M."/>
            <person name="Barbe V."/>
            <person name="Couloux A."/>
            <person name="Labadie K."/>
            <person name="Pelletier E."/>
            <person name="Souciet J-L."/>
            <person name="Boekhout T."/>
            <person name="Gabaldon T."/>
            <person name="Wincker P."/>
            <person name="Dujon B."/>
        </authorList>
    </citation>
    <scope>NUCLEOTIDE SEQUENCE</scope>
    <source>
        <strain evidence="1">CBS 1993</strain>
    </source>
</reference>
<keyword evidence="2" id="KW-1185">Reference proteome</keyword>
<protein>
    <submittedName>
        <fullName evidence="1">Uncharacterized protein</fullName>
    </submittedName>
</protein>
<name>W6MSS3_9ASCO</name>
<dbReference type="HOGENOM" id="CLU_1768374_0_0_1"/>
<evidence type="ECO:0000313" key="1">
    <source>
        <dbReference type="EMBL" id="CDK29764.1"/>
    </source>
</evidence>
<dbReference type="GeneID" id="34523135"/>
<dbReference type="RefSeq" id="XP_022461747.1">
    <property type="nucleotide sequence ID" value="XM_022602152.1"/>
</dbReference>
<evidence type="ECO:0000313" key="2">
    <source>
        <dbReference type="Proteomes" id="UP000019384"/>
    </source>
</evidence>
<organism evidence="1 2">
    <name type="scientific">Kuraishia capsulata CBS 1993</name>
    <dbReference type="NCBI Taxonomy" id="1382522"/>
    <lineage>
        <taxon>Eukaryota</taxon>
        <taxon>Fungi</taxon>
        <taxon>Dikarya</taxon>
        <taxon>Ascomycota</taxon>
        <taxon>Saccharomycotina</taxon>
        <taxon>Pichiomycetes</taxon>
        <taxon>Pichiales</taxon>
        <taxon>Pichiaceae</taxon>
        <taxon>Kuraishia</taxon>
    </lineage>
</organism>
<dbReference type="AlphaFoldDB" id="W6MSS3"/>
<dbReference type="EMBL" id="HG793131">
    <property type="protein sequence ID" value="CDK29764.1"/>
    <property type="molecule type" value="Genomic_DNA"/>
</dbReference>
<accession>W6MSS3</accession>
<proteinExistence type="predicted"/>
<sequence>MNESKCNSRKLERTWLLLLRVDCCWKCIKRPDSYYIYGTNSGDISTHLRKSILSNSYFILQCQTPDARTLETRPQRPSSQTPRRATWSREKKPCLTTWIRALERLNQTKTREWLRSFLMSLVTKRSEESVSVLFDSYLTVKCMAEFS</sequence>
<dbReference type="Proteomes" id="UP000019384">
    <property type="component" value="Unassembled WGS sequence"/>
</dbReference>
<reference evidence="1" key="1">
    <citation type="submission" date="2013-12" db="EMBL/GenBank/DDBJ databases">
        <authorList>
            <person name="Genoscope - CEA"/>
        </authorList>
    </citation>
    <scope>NUCLEOTIDE SEQUENCE</scope>
    <source>
        <strain evidence="1">CBS 1993</strain>
    </source>
</reference>